<comment type="caution">
    <text evidence="1">The sequence shown here is derived from an EMBL/GenBank/DDBJ whole genome shotgun (WGS) entry which is preliminary data.</text>
</comment>
<keyword evidence="2" id="KW-1185">Reference proteome</keyword>
<protein>
    <submittedName>
        <fullName evidence="1">Uncharacterized protein</fullName>
    </submittedName>
</protein>
<dbReference type="EMBL" id="JBHFEH010000048">
    <property type="protein sequence ID" value="KAL2050370.1"/>
    <property type="molecule type" value="Genomic_DNA"/>
</dbReference>
<gene>
    <name evidence="1" type="ORF">ABVK25_009342</name>
</gene>
<organism evidence="1 2">
    <name type="scientific">Lepraria finkii</name>
    <dbReference type="NCBI Taxonomy" id="1340010"/>
    <lineage>
        <taxon>Eukaryota</taxon>
        <taxon>Fungi</taxon>
        <taxon>Dikarya</taxon>
        <taxon>Ascomycota</taxon>
        <taxon>Pezizomycotina</taxon>
        <taxon>Lecanoromycetes</taxon>
        <taxon>OSLEUM clade</taxon>
        <taxon>Lecanoromycetidae</taxon>
        <taxon>Lecanorales</taxon>
        <taxon>Lecanorineae</taxon>
        <taxon>Stereocaulaceae</taxon>
        <taxon>Lepraria</taxon>
    </lineage>
</organism>
<sequence>MEAYVLSHLSSDPFIIVLESSSGLVGDQMFCLLTNGANPLLKANLSLQVLLGIEEVNECSHEELDPTKFAERVPASLTSMSPRKLRTGWEVIRHVLRHLQAEWKVKPSRRRSTSRRMEHDDEFKTFIEYSEDEMSIDDEASHDTHLPIKCPDEEYHQNFFGGSKVLASLWAAVRTELLTYRRLEVGDEWISQNFNMDALYKSLSSKGDVATALVQKEMMKPSCGCGEFPDQHAQLWTIRSLIMSRIWRTGIELLLFQVQIVGRRGAMNRRLLGLPPMHFSFHLRFCLMKYQSVKPLRQQTIEGCSLHRSASCASLMERPQAG</sequence>
<dbReference type="Proteomes" id="UP001590951">
    <property type="component" value="Unassembled WGS sequence"/>
</dbReference>
<name>A0ABR4AYJ2_9LECA</name>
<accession>A0ABR4AYJ2</accession>
<evidence type="ECO:0000313" key="2">
    <source>
        <dbReference type="Proteomes" id="UP001590951"/>
    </source>
</evidence>
<evidence type="ECO:0000313" key="1">
    <source>
        <dbReference type="EMBL" id="KAL2050370.1"/>
    </source>
</evidence>
<reference evidence="1 2" key="1">
    <citation type="submission" date="2024-09" db="EMBL/GenBank/DDBJ databases">
        <title>Rethinking Asexuality: The Enigmatic Case of Functional Sexual Genes in Lepraria (Stereocaulaceae).</title>
        <authorList>
            <person name="Doellman M."/>
            <person name="Sun Y."/>
            <person name="Barcenas-Pena A."/>
            <person name="Lumbsch H.T."/>
            <person name="Grewe F."/>
        </authorList>
    </citation>
    <scope>NUCLEOTIDE SEQUENCE [LARGE SCALE GENOMIC DNA]</scope>
    <source>
        <strain evidence="1 2">Grewe 0041</strain>
    </source>
</reference>
<proteinExistence type="predicted"/>